<dbReference type="Proteomes" id="UP000542674">
    <property type="component" value="Unassembled WGS sequence"/>
</dbReference>
<accession>A0A7W7T1D1</accession>
<dbReference type="PANTHER" id="PTHR43172">
    <property type="entry name" value="ADENYLOSUCCINATE LYASE"/>
    <property type="match status" value="1"/>
</dbReference>
<dbReference type="GO" id="GO:0047472">
    <property type="term" value="F:3-carboxy-cis,cis-muconate cycloisomerase activity"/>
    <property type="evidence" value="ECO:0007669"/>
    <property type="project" value="UniProtKB-EC"/>
</dbReference>
<protein>
    <submittedName>
        <fullName evidence="4">3-carboxy-cis,cis-muconate cycloisomerase</fullName>
        <ecNumber evidence="4">5.5.1.2</ecNumber>
    </submittedName>
</protein>
<dbReference type="SMART" id="SM00998">
    <property type="entry name" value="ADSL_C"/>
    <property type="match status" value="1"/>
</dbReference>
<dbReference type="AlphaFoldDB" id="A0A7W7T1D1"/>
<dbReference type="PANTHER" id="PTHR43172:SF2">
    <property type="entry name" value="ADENYLOSUCCINATE LYASE C-TERMINAL DOMAIN-CONTAINING PROTEIN"/>
    <property type="match status" value="1"/>
</dbReference>
<dbReference type="CDD" id="cd01597">
    <property type="entry name" value="pCLME"/>
    <property type="match status" value="1"/>
</dbReference>
<dbReference type="RefSeq" id="WP_312865568.1">
    <property type="nucleotide sequence ID" value="NZ_BAABAI010000015.1"/>
</dbReference>
<sequence length="402" mass="41714">MEAELGDHAWVRAMLDFERALAHAQDAPDVVVAIDALVPDPADLGRAAPVSGTPVVPLVGAIRAALPPDRRAAVHRGATSQDVVDTALSLVASRSLRPILAGLDAVADECARLARDHRDTLITGRTLGQHALPTTFGYKCAGWLVAVHEAADGLRRARDRLAVQFGGAVGTLAAAPADVTDRLAADLGLAAPTLPWHTDRTRIAGLAGALGTAAGVLGKIAGDVVLLAQTEVAEVAEGAGGTSSTMPHKHNPIRAVLVSACARRVPGLVASVLSAMAHEHERATGSWHAEWRPVTESLSAVGGAVLGTRELLSGLVVDVDRMRRNLDLTDGLLLAERVAAHVGADTVAELVRAGLPLREALAARTALSEHEIAHLLDPAAYTGHAGAFVDRALAAHRGRTRP</sequence>
<comment type="caution">
    <text evidence="4">The sequence shown here is derived from an EMBL/GenBank/DDBJ whole genome shotgun (WGS) entry which is preliminary data.</text>
</comment>
<comment type="similarity">
    <text evidence="2">Belongs to the class-II fumarase/aspartase family.</text>
</comment>
<reference evidence="4 5" key="1">
    <citation type="submission" date="2020-08" db="EMBL/GenBank/DDBJ databases">
        <title>Sequencing the genomes of 1000 actinobacteria strains.</title>
        <authorList>
            <person name="Klenk H.-P."/>
        </authorList>
    </citation>
    <scope>NUCLEOTIDE SEQUENCE [LARGE SCALE GENOMIC DNA]</scope>
    <source>
        <strain evidence="4 5">DSM 45084</strain>
    </source>
</reference>
<feature type="domain" description="Adenylosuccinate lyase C-terminal" evidence="3">
    <location>
        <begin position="330"/>
        <end position="393"/>
    </location>
</feature>
<dbReference type="EMBL" id="JACHJS010000001">
    <property type="protein sequence ID" value="MBB4964765.1"/>
    <property type="molecule type" value="Genomic_DNA"/>
</dbReference>
<evidence type="ECO:0000256" key="1">
    <source>
        <dbReference type="ARBA" id="ARBA00023239"/>
    </source>
</evidence>
<keyword evidence="5" id="KW-1185">Reference proteome</keyword>
<dbReference type="SUPFAM" id="SSF48557">
    <property type="entry name" value="L-aspartase-like"/>
    <property type="match status" value="1"/>
</dbReference>
<dbReference type="InterPro" id="IPR019468">
    <property type="entry name" value="AdenyloSucc_lyase_C"/>
</dbReference>
<dbReference type="EC" id="5.5.1.2" evidence="4"/>
<gene>
    <name evidence="4" type="ORF">F4559_002124</name>
</gene>
<keyword evidence="4" id="KW-0413">Isomerase</keyword>
<evidence type="ECO:0000313" key="4">
    <source>
        <dbReference type="EMBL" id="MBB4964765.1"/>
    </source>
</evidence>
<dbReference type="InterPro" id="IPR008948">
    <property type="entry name" value="L-Aspartase-like"/>
</dbReference>
<proteinExistence type="inferred from homology"/>
<dbReference type="InterPro" id="IPR022761">
    <property type="entry name" value="Fumarate_lyase_N"/>
</dbReference>
<organism evidence="4 5">
    <name type="scientific">Saccharothrix violaceirubra</name>
    <dbReference type="NCBI Taxonomy" id="413306"/>
    <lineage>
        <taxon>Bacteria</taxon>
        <taxon>Bacillati</taxon>
        <taxon>Actinomycetota</taxon>
        <taxon>Actinomycetes</taxon>
        <taxon>Pseudonocardiales</taxon>
        <taxon>Pseudonocardiaceae</taxon>
        <taxon>Saccharothrix</taxon>
    </lineage>
</organism>
<evidence type="ECO:0000256" key="2">
    <source>
        <dbReference type="ARBA" id="ARBA00034772"/>
    </source>
</evidence>
<name>A0A7W7T1D1_9PSEU</name>
<dbReference type="Pfam" id="PF00206">
    <property type="entry name" value="Lyase_1"/>
    <property type="match status" value="1"/>
</dbReference>
<evidence type="ECO:0000259" key="3">
    <source>
        <dbReference type="SMART" id="SM00998"/>
    </source>
</evidence>
<dbReference type="Gene3D" id="1.10.40.30">
    <property type="entry name" value="Fumarase/aspartase (C-terminal domain)"/>
    <property type="match status" value="1"/>
</dbReference>
<dbReference type="PRINTS" id="PR00149">
    <property type="entry name" value="FUMRATELYASE"/>
</dbReference>
<dbReference type="InterPro" id="IPR000362">
    <property type="entry name" value="Fumarate_lyase_fam"/>
</dbReference>
<dbReference type="GO" id="GO:0016829">
    <property type="term" value="F:lyase activity"/>
    <property type="evidence" value="ECO:0007669"/>
    <property type="project" value="UniProtKB-KW"/>
</dbReference>
<dbReference type="Gene3D" id="1.20.200.10">
    <property type="entry name" value="Fumarase/aspartase (Central domain)"/>
    <property type="match status" value="1"/>
</dbReference>
<evidence type="ECO:0000313" key="5">
    <source>
        <dbReference type="Proteomes" id="UP000542674"/>
    </source>
</evidence>
<keyword evidence="1" id="KW-0456">Lyase</keyword>